<protein>
    <submittedName>
        <fullName evidence="1">Uncharacterized protein</fullName>
    </submittedName>
</protein>
<dbReference type="AlphaFoldDB" id="A0A368X9S2"/>
<dbReference type="EMBL" id="QPJI01000016">
    <property type="protein sequence ID" value="RCW63986.1"/>
    <property type="molecule type" value="Genomic_DNA"/>
</dbReference>
<dbReference type="Proteomes" id="UP000253647">
    <property type="component" value="Unassembled WGS sequence"/>
</dbReference>
<comment type="caution">
    <text evidence="1">The sequence shown here is derived from an EMBL/GenBank/DDBJ whole genome shotgun (WGS) entry which is preliminary data.</text>
</comment>
<evidence type="ECO:0000313" key="1">
    <source>
        <dbReference type="EMBL" id="RCW63986.1"/>
    </source>
</evidence>
<proteinExistence type="predicted"/>
<organism evidence="1 2">
    <name type="scientific">Marinobacter nauticus</name>
    <name type="common">Marinobacter hydrocarbonoclasticus</name>
    <name type="synonym">Marinobacter aquaeolei</name>
    <dbReference type="NCBI Taxonomy" id="2743"/>
    <lineage>
        <taxon>Bacteria</taxon>
        <taxon>Pseudomonadati</taxon>
        <taxon>Pseudomonadota</taxon>
        <taxon>Gammaproteobacteria</taxon>
        <taxon>Pseudomonadales</taxon>
        <taxon>Marinobacteraceae</taxon>
        <taxon>Marinobacter</taxon>
    </lineage>
</organism>
<sequence length="95" mass="10595">MSNQITAYNLSNDDELGFFGDSPLICPEWAVVYGYAEEKNLLSKAFRIIQDHPDELVAKLKENFPLVYGGQSVGCGDWAARCAMPEEPSLRELPN</sequence>
<name>A0A368X9S2_MARNT</name>
<dbReference type="RefSeq" id="WP_114435111.1">
    <property type="nucleotide sequence ID" value="NZ_QPJI01000016.1"/>
</dbReference>
<reference evidence="1 2" key="1">
    <citation type="submission" date="2018-07" db="EMBL/GenBank/DDBJ databases">
        <title>Freshwater and sediment microbial communities from various areas in North America, analyzing microbe dynamics in response to fracking.</title>
        <authorList>
            <person name="Lamendella R."/>
        </authorList>
    </citation>
    <scope>NUCLEOTIDE SEQUENCE [LARGE SCALE GENOMIC DNA]</scope>
    <source>
        <strain evidence="1 2">105B</strain>
    </source>
</reference>
<evidence type="ECO:0000313" key="2">
    <source>
        <dbReference type="Proteomes" id="UP000253647"/>
    </source>
</evidence>
<gene>
    <name evidence="1" type="ORF">DET61_11627</name>
</gene>
<accession>A0A368X9S2</accession>